<reference evidence="3" key="1">
    <citation type="journal article" date="2019" name="Int. J. Syst. Evol. Microbiol.">
        <title>The Global Catalogue of Microorganisms (GCM) 10K type strain sequencing project: providing services to taxonomists for standard genome sequencing and annotation.</title>
        <authorList>
            <consortium name="The Broad Institute Genomics Platform"/>
            <consortium name="The Broad Institute Genome Sequencing Center for Infectious Disease"/>
            <person name="Wu L."/>
            <person name="Ma J."/>
        </authorList>
    </citation>
    <scope>NUCLEOTIDE SEQUENCE [LARGE SCALE GENOMIC DNA]</scope>
    <source>
        <strain evidence="3">JCM 18657</strain>
    </source>
</reference>
<feature type="transmembrane region" description="Helical" evidence="1">
    <location>
        <begin position="7"/>
        <end position="28"/>
    </location>
</feature>
<dbReference type="SMART" id="SM01251">
    <property type="entry name" value="KbaA"/>
    <property type="match status" value="1"/>
</dbReference>
<dbReference type="Pfam" id="PF14089">
    <property type="entry name" value="KbaA"/>
    <property type="match status" value="1"/>
</dbReference>
<dbReference type="PIRSF" id="PIRSF029886">
    <property type="entry name" value="KBAA"/>
    <property type="match status" value="1"/>
</dbReference>
<feature type="transmembrane region" description="Helical" evidence="1">
    <location>
        <begin position="164"/>
        <end position="182"/>
    </location>
</feature>
<feature type="transmembrane region" description="Helical" evidence="1">
    <location>
        <begin position="114"/>
        <end position="131"/>
    </location>
</feature>
<organism evidence="2 3">
    <name type="scientific">Paenibacillus thermoaerophilus</name>
    <dbReference type="NCBI Taxonomy" id="1215385"/>
    <lineage>
        <taxon>Bacteria</taxon>
        <taxon>Bacillati</taxon>
        <taxon>Bacillota</taxon>
        <taxon>Bacilli</taxon>
        <taxon>Bacillales</taxon>
        <taxon>Paenibacillaceae</taxon>
        <taxon>Paenibacillus</taxon>
    </lineage>
</organism>
<accession>A0ABW2V416</accession>
<feature type="transmembrane region" description="Helical" evidence="1">
    <location>
        <begin position="83"/>
        <end position="102"/>
    </location>
</feature>
<dbReference type="Proteomes" id="UP001596528">
    <property type="component" value="Unassembled WGS sequence"/>
</dbReference>
<gene>
    <name evidence="2" type="ORF">ACFQWB_08885</name>
</gene>
<evidence type="ECO:0000256" key="1">
    <source>
        <dbReference type="SAM" id="Phobius"/>
    </source>
</evidence>
<dbReference type="EMBL" id="JBHTGQ010000019">
    <property type="protein sequence ID" value="MFC7750041.1"/>
    <property type="molecule type" value="Genomic_DNA"/>
</dbReference>
<name>A0ABW2V416_9BACL</name>
<dbReference type="RefSeq" id="WP_170209549.1">
    <property type="nucleotide sequence ID" value="NZ_JBHTGQ010000019.1"/>
</dbReference>
<keyword evidence="1" id="KW-0812">Transmembrane</keyword>
<proteinExistence type="predicted"/>
<feature type="transmembrane region" description="Helical" evidence="1">
    <location>
        <begin position="138"/>
        <end position="158"/>
    </location>
</feature>
<feature type="transmembrane region" description="Helical" evidence="1">
    <location>
        <begin position="48"/>
        <end position="71"/>
    </location>
</feature>
<comment type="caution">
    <text evidence="2">The sequence shown here is derived from an EMBL/GenBank/DDBJ whole genome shotgun (WGS) entry which is preliminary data.</text>
</comment>
<evidence type="ECO:0000313" key="2">
    <source>
        <dbReference type="EMBL" id="MFC7750041.1"/>
    </source>
</evidence>
<keyword evidence="1" id="KW-1133">Transmembrane helix</keyword>
<keyword evidence="3" id="KW-1185">Reference proteome</keyword>
<dbReference type="InterPro" id="IPR024164">
    <property type="entry name" value="KinB-signalling_activ"/>
</dbReference>
<sequence length="203" mass="22847">MTLRKWGYLFWTTLGVGTAASVLVWIALKLALNDFVFMDSGVRKYEVIFMLLGGSTISVIAQMGFFAYLIVRYVALTTFRRRLFLWNALQIVLVLFALADLILFRERPLAEELALVAVIGLTGLAIGYLKVRATNNSAFVPTLFFMIVFTALEAVPSLQVENQPYVWFMVVTLLAANAWQIMQLHRILEEKSGSSNRVSIGNK</sequence>
<evidence type="ECO:0000313" key="3">
    <source>
        <dbReference type="Proteomes" id="UP001596528"/>
    </source>
</evidence>
<keyword evidence="1" id="KW-0472">Membrane</keyword>
<protein>
    <submittedName>
        <fullName evidence="2">KinB-signaling pathway activation protein</fullName>
    </submittedName>
</protein>